<evidence type="ECO:0008006" key="4">
    <source>
        <dbReference type="Google" id="ProtNLM"/>
    </source>
</evidence>
<sequence>MASRLETFLYSTPSGPPRVREKPMKVIALGMGRSGTESLSKALRIIGYNRVYHGFDMGNSNPPTWEQWVKLARRKWGGNGCTGGDTGILGTDLDAIIGDCEAVTGSQIAVLGREFINAYPDAKVILNVRDSDQWHRSACNTFGVLMSGLGYSMLPYFHPQLYWRKRYYEEMIQAYFHGSLADNGKWVYEEHCAKIRGLVHHEQLLEWQVQDGWEPLCRFLGREVPQQDFPHGNTPGQMIASVGNLYMEEWFRAAWFNLSCFMACGVGVVGVLAFSWWKIVY</sequence>
<reference evidence="2 3" key="1">
    <citation type="submission" date="2019-04" db="EMBL/GenBank/DDBJ databases">
        <title>Friends and foes A comparative genomics studyof 23 Aspergillus species from section Flavi.</title>
        <authorList>
            <consortium name="DOE Joint Genome Institute"/>
            <person name="Kjaerbolling I."/>
            <person name="Vesth T."/>
            <person name="Frisvad J.C."/>
            <person name="Nybo J.L."/>
            <person name="Theobald S."/>
            <person name="Kildgaard S."/>
            <person name="Isbrandt T."/>
            <person name="Kuo A."/>
            <person name="Sato A."/>
            <person name="Lyhne E.K."/>
            <person name="Kogle M.E."/>
            <person name="Wiebenga A."/>
            <person name="Kun R.S."/>
            <person name="Lubbers R.J."/>
            <person name="Makela M.R."/>
            <person name="Barry K."/>
            <person name="Chovatia M."/>
            <person name="Clum A."/>
            <person name="Daum C."/>
            <person name="Haridas S."/>
            <person name="He G."/>
            <person name="LaButti K."/>
            <person name="Lipzen A."/>
            <person name="Mondo S."/>
            <person name="Riley R."/>
            <person name="Salamov A."/>
            <person name="Simmons B.A."/>
            <person name="Magnuson J.K."/>
            <person name="Henrissat B."/>
            <person name="Mortensen U.H."/>
            <person name="Larsen T.O."/>
            <person name="Devries R.P."/>
            <person name="Grigoriev I.V."/>
            <person name="Machida M."/>
            <person name="Baker S.E."/>
            <person name="Andersen M.R."/>
        </authorList>
    </citation>
    <scope>NUCLEOTIDE SEQUENCE [LARGE SCALE GENOMIC DNA]</scope>
    <source>
        <strain evidence="2 3">IBT 29228</strain>
    </source>
</reference>
<feature type="transmembrane region" description="Helical" evidence="1">
    <location>
        <begin position="254"/>
        <end position="277"/>
    </location>
</feature>
<dbReference type="PANTHER" id="PTHR36978">
    <property type="entry name" value="P-LOOP CONTAINING NUCLEOTIDE TRIPHOSPHATE HYDROLASE"/>
    <property type="match status" value="1"/>
</dbReference>
<dbReference type="Pfam" id="PF17784">
    <property type="entry name" value="Sulfotransfer_4"/>
    <property type="match status" value="1"/>
</dbReference>
<dbReference type="PANTHER" id="PTHR36978:SF8">
    <property type="entry name" value="NAD DEPENDENT EPIMERASE_DEHYDRATASE"/>
    <property type="match status" value="1"/>
</dbReference>
<dbReference type="Proteomes" id="UP000326198">
    <property type="component" value="Unassembled WGS sequence"/>
</dbReference>
<dbReference type="InterPro" id="IPR027417">
    <property type="entry name" value="P-loop_NTPase"/>
</dbReference>
<proteinExistence type="predicted"/>
<dbReference type="OrthoDB" id="408152at2759"/>
<name>A0A5N7BKV5_9EURO</name>
<keyword evidence="1" id="KW-0812">Transmembrane</keyword>
<dbReference type="SUPFAM" id="SSF52540">
    <property type="entry name" value="P-loop containing nucleoside triphosphate hydrolases"/>
    <property type="match status" value="1"/>
</dbReference>
<organism evidence="2 3">
    <name type="scientific">Aspergillus bertholletiae</name>
    <dbReference type="NCBI Taxonomy" id="1226010"/>
    <lineage>
        <taxon>Eukaryota</taxon>
        <taxon>Fungi</taxon>
        <taxon>Dikarya</taxon>
        <taxon>Ascomycota</taxon>
        <taxon>Pezizomycotina</taxon>
        <taxon>Eurotiomycetes</taxon>
        <taxon>Eurotiomycetidae</taxon>
        <taxon>Eurotiales</taxon>
        <taxon>Aspergillaceae</taxon>
        <taxon>Aspergillus</taxon>
        <taxon>Aspergillus subgen. Circumdati</taxon>
    </lineage>
</organism>
<gene>
    <name evidence="2" type="ORF">BDV26DRAFT_288671</name>
</gene>
<dbReference type="Gene3D" id="3.40.50.300">
    <property type="entry name" value="P-loop containing nucleotide triphosphate hydrolases"/>
    <property type="match status" value="1"/>
</dbReference>
<protein>
    <recommendedName>
        <fullName evidence="4">P-loop containing nucleoside triphosphate hydrolase protein</fullName>
    </recommendedName>
</protein>
<dbReference type="InterPro" id="IPR040632">
    <property type="entry name" value="Sulfotransfer_4"/>
</dbReference>
<evidence type="ECO:0000256" key="1">
    <source>
        <dbReference type="SAM" id="Phobius"/>
    </source>
</evidence>
<accession>A0A5N7BKV5</accession>
<dbReference type="EMBL" id="ML736163">
    <property type="protein sequence ID" value="KAE8382390.1"/>
    <property type="molecule type" value="Genomic_DNA"/>
</dbReference>
<evidence type="ECO:0000313" key="2">
    <source>
        <dbReference type="EMBL" id="KAE8382390.1"/>
    </source>
</evidence>
<keyword evidence="1" id="KW-0472">Membrane</keyword>
<evidence type="ECO:0000313" key="3">
    <source>
        <dbReference type="Proteomes" id="UP000326198"/>
    </source>
</evidence>
<keyword evidence="3" id="KW-1185">Reference proteome</keyword>
<dbReference type="AlphaFoldDB" id="A0A5N7BKV5"/>
<keyword evidence="1" id="KW-1133">Transmembrane helix</keyword>